<proteinExistence type="predicted"/>
<feature type="transmembrane region" description="Helical" evidence="2">
    <location>
        <begin position="247"/>
        <end position="268"/>
    </location>
</feature>
<feature type="chain" id="PRO_5046922291" evidence="3">
    <location>
        <begin position="25"/>
        <end position="680"/>
    </location>
</feature>
<dbReference type="Proteomes" id="UP001652740">
    <property type="component" value="Unplaced"/>
</dbReference>
<organism evidence="4 5">
    <name type="scientific">Galleria mellonella</name>
    <name type="common">Greater wax moth</name>
    <dbReference type="NCBI Taxonomy" id="7137"/>
    <lineage>
        <taxon>Eukaryota</taxon>
        <taxon>Metazoa</taxon>
        <taxon>Ecdysozoa</taxon>
        <taxon>Arthropoda</taxon>
        <taxon>Hexapoda</taxon>
        <taxon>Insecta</taxon>
        <taxon>Pterygota</taxon>
        <taxon>Neoptera</taxon>
        <taxon>Endopterygota</taxon>
        <taxon>Lepidoptera</taxon>
        <taxon>Glossata</taxon>
        <taxon>Ditrysia</taxon>
        <taxon>Pyraloidea</taxon>
        <taxon>Pyralidae</taxon>
        <taxon>Galleriinae</taxon>
        <taxon>Galleria</taxon>
    </lineage>
</organism>
<protein>
    <submittedName>
        <fullName evidence="5">Uncharacterized protein LOC113520843 isoform X1</fullName>
    </submittedName>
</protein>
<feature type="region of interest" description="Disordered" evidence="1">
    <location>
        <begin position="283"/>
        <end position="325"/>
    </location>
</feature>
<evidence type="ECO:0000313" key="4">
    <source>
        <dbReference type="Proteomes" id="UP001652740"/>
    </source>
</evidence>
<evidence type="ECO:0000256" key="1">
    <source>
        <dbReference type="SAM" id="MobiDB-lite"/>
    </source>
</evidence>
<evidence type="ECO:0000256" key="2">
    <source>
        <dbReference type="SAM" id="Phobius"/>
    </source>
</evidence>
<feature type="signal peptide" evidence="3">
    <location>
        <begin position="1"/>
        <end position="24"/>
    </location>
</feature>
<name>A0ABM3MQ27_GALME</name>
<keyword evidence="4" id="KW-1185">Reference proteome</keyword>
<sequence>MTNVKLKLMFFLLNSLLTADIIHARPYSDRNSTDIIIKFSNNNNTFNIPVDSNSDTLIVANDDETPEETNKSSNNQMEAIVNAEQDRDEAMSEKVMKDQISIADAEKKDAGGVEKQLNISGSTLEQIMNSETDRDETLTDILFRSESEFADDMPKFEFLIATRINESDTNRTVKDSGFSDNSLDRVRNSSDVLKKVDYVELVEVLKPKISENKSAYSMNITGHEVDNDLAPDTILSVFSGFTDVQTLFLACFGTLLPLLAVLFATLLIRCMCRRWCPGCCKKSTSSSVSESSEKQEANQQLKSPTEESAGDAIENGEAPPANGSIFTMTLKNNHLIVETEERNDITKNGRETKMKYSPDNDGIFVVEVQQSTAYRPNNNKSLQNSPPHDPQISTNQALIHRVPEELDKKIDEERSSGKFERERTLALSSTGLSISDLSMSSIGSHNVSYSYGSQVGYEQGPFGYPLYAGYDISKDEVEGIVYDNSQEPLISKTPTDPDKPVVTAAIFKQDSIIGNDALQGPGYCIEGSSDGPLLSDVQAREYSLQHLYDQREKKIENGVAVPISDKNDSPKKAVSRADSLPVRLEEDKVPDNVIVIDQNSVMETIKEDDVPKEAFKGKRASLPIIRTDMYESVKDAILPSGSPKFEKLMNDASPSDNIFEPPPMITITEENESGKSEVAS</sequence>
<dbReference type="RefSeq" id="XP_052753481.1">
    <property type="nucleotide sequence ID" value="XM_052897521.1"/>
</dbReference>
<dbReference type="GeneID" id="113520843"/>
<keyword evidence="2" id="KW-0472">Membrane</keyword>
<evidence type="ECO:0000313" key="5">
    <source>
        <dbReference type="RefSeq" id="XP_052753481.1"/>
    </source>
</evidence>
<accession>A0ABM3MQ27</accession>
<reference evidence="5" key="1">
    <citation type="submission" date="2025-08" db="UniProtKB">
        <authorList>
            <consortium name="RefSeq"/>
        </authorList>
    </citation>
    <scope>IDENTIFICATION</scope>
    <source>
        <tissue evidence="5">Whole larvae</tissue>
    </source>
</reference>
<feature type="region of interest" description="Disordered" evidence="1">
    <location>
        <begin position="645"/>
        <end position="680"/>
    </location>
</feature>
<evidence type="ECO:0000256" key="3">
    <source>
        <dbReference type="SAM" id="SignalP"/>
    </source>
</evidence>
<gene>
    <name evidence="5" type="primary">LOC113520843</name>
</gene>
<keyword evidence="2" id="KW-1133">Transmembrane helix</keyword>
<keyword evidence="3" id="KW-0732">Signal</keyword>
<keyword evidence="2" id="KW-0812">Transmembrane</keyword>